<evidence type="ECO:0000313" key="4">
    <source>
        <dbReference type="Proteomes" id="UP001465976"/>
    </source>
</evidence>
<accession>A0ABR3FW73</accession>
<dbReference type="EC" id="3.5.1.23" evidence="1"/>
<feature type="domain" description="Acid ceramidase N-terminal" evidence="2">
    <location>
        <begin position="25"/>
        <end position="79"/>
    </location>
</feature>
<evidence type="ECO:0000313" key="3">
    <source>
        <dbReference type="EMBL" id="KAL0579494.1"/>
    </source>
</evidence>
<reference evidence="3 4" key="1">
    <citation type="submission" date="2024-02" db="EMBL/GenBank/DDBJ databases">
        <title>A draft genome for the cacao thread blight pathogen Marasmius crinis-equi.</title>
        <authorList>
            <person name="Cohen S.P."/>
            <person name="Baruah I.K."/>
            <person name="Amoako-Attah I."/>
            <person name="Bukari Y."/>
            <person name="Meinhardt L.W."/>
            <person name="Bailey B.A."/>
        </authorList>
    </citation>
    <scope>NUCLEOTIDE SEQUENCE [LARGE SCALE GENOMIC DNA]</scope>
    <source>
        <strain evidence="3 4">GH-76</strain>
    </source>
</reference>
<dbReference type="PANTHER" id="PTHR28583:SF1">
    <property type="entry name" value="ACID CERAMIDASE"/>
    <property type="match status" value="1"/>
</dbReference>
<protein>
    <recommendedName>
        <fullName evidence="1">ceramidase</fullName>
        <ecNumber evidence="1">3.5.1.23</ecNumber>
    </recommendedName>
</protein>
<dbReference type="Proteomes" id="UP001465976">
    <property type="component" value="Unassembled WGS sequence"/>
</dbReference>
<proteinExistence type="predicted"/>
<evidence type="ECO:0000259" key="2">
    <source>
        <dbReference type="Pfam" id="PF15508"/>
    </source>
</evidence>
<keyword evidence="4" id="KW-1185">Reference proteome</keyword>
<dbReference type="EMBL" id="JBAHYK010000058">
    <property type="protein sequence ID" value="KAL0579494.1"/>
    <property type="molecule type" value="Genomic_DNA"/>
</dbReference>
<dbReference type="Gene3D" id="3.60.60.10">
    <property type="entry name" value="Penicillin V Acylase, Chain A"/>
    <property type="match status" value="1"/>
</dbReference>
<dbReference type="InterPro" id="IPR029130">
    <property type="entry name" value="Acid_ceramidase_N"/>
</dbReference>
<gene>
    <name evidence="3" type="ORF">V5O48_002536</name>
</gene>
<sequence length="416" mass="46781">MPPQLRSQTRNASQPAIFTIPSSAQPPLYRIDLSLPPKERYREICSDYKIRMQEISPLYDEVLRFTPLPWLFKGVARLALRRVYSKEENEEIAGISKFTGIPKHLVIAFNTFLDLLSGCISGGTKVVDAAGSNSTSDTIVHFRGLDWEMDVLRSLTICVEYVRNGEVVARGVTYAGYIGVLTGVREGLSISLNYRPTPETSKRSLYLHYLRVILGKRPSNPSRLRTILLSSQPPPSSQQALEAELAKFPGSPCYLTFCTPENIFVFERGLDKPTVHTSSSFLAVTNHDKNMEEWDEEEWTTFMRTQFQKDDVVRDLVADSVERKKCICSLWEGRSAAGRLKVADVVNWLQTKPLLNECTHYSCVMNPASSGGGLLWVMTYDEPVYMDGDIIMDDSDSDVDDWGRTVTDGLGRIGIE</sequence>
<name>A0ABR3FW73_9AGAR</name>
<organism evidence="3 4">
    <name type="scientific">Marasmius crinis-equi</name>
    <dbReference type="NCBI Taxonomy" id="585013"/>
    <lineage>
        <taxon>Eukaryota</taxon>
        <taxon>Fungi</taxon>
        <taxon>Dikarya</taxon>
        <taxon>Basidiomycota</taxon>
        <taxon>Agaricomycotina</taxon>
        <taxon>Agaricomycetes</taxon>
        <taxon>Agaricomycetidae</taxon>
        <taxon>Agaricales</taxon>
        <taxon>Marasmiineae</taxon>
        <taxon>Marasmiaceae</taxon>
        <taxon>Marasmius</taxon>
    </lineage>
</organism>
<dbReference type="PANTHER" id="PTHR28583">
    <property type="entry name" value="ACID AMIDASE"/>
    <property type="match status" value="1"/>
</dbReference>
<evidence type="ECO:0000256" key="1">
    <source>
        <dbReference type="ARBA" id="ARBA00011891"/>
    </source>
</evidence>
<comment type="caution">
    <text evidence="3">The sequence shown here is derived from an EMBL/GenBank/DDBJ whole genome shotgun (WGS) entry which is preliminary data.</text>
</comment>
<dbReference type="Pfam" id="PF15508">
    <property type="entry name" value="NAAA-beta"/>
    <property type="match status" value="1"/>
</dbReference>